<evidence type="ECO:0000256" key="17">
    <source>
        <dbReference type="ARBA" id="ARBA00024499"/>
    </source>
</evidence>
<keyword evidence="25" id="KW-1185">Reference proteome</keyword>
<keyword evidence="7 21" id="KW-0949">S-adenosyl-L-methionine</keyword>
<dbReference type="PROSITE" id="PS50526">
    <property type="entry name" value="RDRP_SSRNA_NEG_NONSEG"/>
    <property type="match status" value="1"/>
</dbReference>
<dbReference type="InterPro" id="IPR026890">
    <property type="entry name" value="Mononeg_mRNAcap"/>
</dbReference>
<dbReference type="GO" id="GO:0003968">
    <property type="term" value="F:RNA-directed RNA polymerase activity"/>
    <property type="evidence" value="ECO:0007669"/>
    <property type="project" value="UniProtKB-KW"/>
</dbReference>
<evidence type="ECO:0000256" key="6">
    <source>
        <dbReference type="ARBA" id="ARBA00022679"/>
    </source>
</evidence>
<keyword evidence="5 21" id="KW-0507">mRNA processing</keyword>
<dbReference type="GO" id="GO:0005524">
    <property type="term" value="F:ATP binding"/>
    <property type="evidence" value="ECO:0007669"/>
    <property type="project" value="UniProtKB-KW"/>
</dbReference>
<evidence type="ECO:0000256" key="3">
    <source>
        <dbReference type="ARBA" id="ARBA00022484"/>
    </source>
</evidence>
<dbReference type="EC" id="2.7.7.88" evidence="21"/>
<evidence type="ECO:0000256" key="15">
    <source>
        <dbReference type="ARBA" id="ARBA00023268"/>
    </source>
</evidence>
<dbReference type="Proteomes" id="UP000240817">
    <property type="component" value="Segment"/>
</dbReference>
<dbReference type="InterPro" id="IPR016269">
    <property type="entry name" value="RNA-dir_pol_paramyxovirus"/>
</dbReference>
<comment type="catalytic activity">
    <reaction evidence="21">
        <text>RNA(n) + a ribonucleoside 5'-triphosphate = RNA(n+1) + diphosphate</text>
        <dbReference type="Rhea" id="RHEA:21248"/>
        <dbReference type="Rhea" id="RHEA-COMP:14527"/>
        <dbReference type="Rhea" id="RHEA-COMP:17342"/>
        <dbReference type="ChEBI" id="CHEBI:33019"/>
        <dbReference type="ChEBI" id="CHEBI:61557"/>
        <dbReference type="ChEBI" id="CHEBI:140395"/>
        <dbReference type="EC" id="2.7.7.48"/>
    </reaction>
</comment>
<comment type="function">
    <text evidence="1 21">RNA-directed RNA polymerase that catalyzes the replication of viral genomic RNA. The template is composed of the viral RNA tightly encapsidated by the nucleoprotein (N). The replicase mode is dependent on intracellular N protein concentration. In this mode, the polymerase replicates the whole viral genome without recognizing transcriptional signals, and the replicated genome is not caped or polyadenylated.</text>
</comment>
<evidence type="ECO:0000256" key="1">
    <source>
        <dbReference type="ARBA" id="ARBA00003132"/>
    </source>
</evidence>
<dbReference type="GO" id="GO:0003924">
    <property type="term" value="F:GTPase activity"/>
    <property type="evidence" value="ECO:0007669"/>
    <property type="project" value="RHEA"/>
</dbReference>
<evidence type="ECO:0000259" key="23">
    <source>
        <dbReference type="PROSITE" id="PS51590"/>
    </source>
</evidence>
<comment type="catalytic activity">
    <reaction evidence="17 21">
        <text>a 5'-end (5'-triphosphoguanosine)-(2'-O-methyladenylyl)-adenylyl-cytidylyl-adenosine in mRNA + S-adenosyl-L-methionine = a 5'-end (N(7)-methyl 5'-triphosphoguanosine)-(2'-O-methyladenylyl)-adenylyl-cytidylyl-adenosine in mRNA + S-adenosyl-L-homocysteine</text>
        <dbReference type="Rhea" id="RHEA:65440"/>
        <dbReference type="Rhea" id="RHEA-COMP:16798"/>
        <dbReference type="Rhea" id="RHEA-COMP:16801"/>
        <dbReference type="ChEBI" id="CHEBI:57856"/>
        <dbReference type="ChEBI" id="CHEBI:59789"/>
        <dbReference type="ChEBI" id="CHEBI:156482"/>
        <dbReference type="ChEBI" id="CHEBI:156483"/>
    </reaction>
</comment>
<dbReference type="PIRSF" id="PIRSF000830">
    <property type="entry name" value="RNA_pol_ParamyxoV"/>
    <property type="match status" value="1"/>
</dbReference>
<evidence type="ECO:0000256" key="12">
    <source>
        <dbReference type="ARBA" id="ARBA00022844"/>
    </source>
</evidence>
<feature type="domain" description="Mononegavirus-type SAM-dependent 2'-O-MTase" evidence="23">
    <location>
        <begin position="1753"/>
        <end position="1966"/>
    </location>
</feature>
<proteinExistence type="inferred from homology"/>
<comment type="catalytic activity">
    <reaction evidence="18 21">
        <text>a 5'-end (5'-triphosphoguanosine)-adenylyl-adenylyl-cytidylyl-adenosine in mRNA + S-adenosyl-L-methionine = a 5'-end (5'-triphosphoguanosine)-(2'-O-methyladenylyl)-adenylyl-cytidylyl-adenosine in mRNA + S-adenosyl-L-homocysteine + H(+)</text>
        <dbReference type="Rhea" id="RHEA:65380"/>
        <dbReference type="Rhea" id="RHEA-COMP:16797"/>
        <dbReference type="Rhea" id="RHEA-COMP:16801"/>
        <dbReference type="ChEBI" id="CHEBI:15378"/>
        <dbReference type="ChEBI" id="CHEBI:57856"/>
        <dbReference type="ChEBI" id="CHEBI:59789"/>
        <dbReference type="ChEBI" id="CHEBI:156482"/>
        <dbReference type="ChEBI" id="CHEBI:156484"/>
    </reaction>
</comment>
<sequence length="2207" mass="248997">MPRRCAMANKTQIILPDSHLSSPLVLHKLLYYWKLTGLPLPEEYENDDLILTRSWGAIRNQNSDPILRCVQTGAAAQQYLNHKTRIRAVCHPRTLSWLTRINSPAVARKFQKIADNIRDCVSARGKNLRELVLAVQQKLGRNKPSTASETQSNLTSQTSPEFEYLINHPDIWFTDEWANAKMTWLQLKQMTRFMLLSSRNGTLRHPFSTLDLTDGVALVSPDVTIIISQTENKFTCLHNELILAYSDMLEGRSAVSTTSRTLTFLQPLHDRISDLLHLIDQLFEMIGNPGYEVVALLESLAYASVQLLEPTDEYAGDFLKFNLSELHDIMIKHLDSGTTQRLLTAIANIYSGLTEDQGAELLCMLRLWSHPLLSARAAANKVRKTMCAPKLVDLDTICQVLSFFNCTIINGYRRANSGLWPKIDPRSILSDTVRQLYVDSAEIPHSIMLSHYKELSQLDFMPTIVPDPVSDLSMFLKDKAIAKPRPQWLSSFKQALLPKEVHRHVTSVPGSNRLLIDFLESNDFDPYKEMDYLNSMAYLSDDDVSISYSLKEKEVKVDGRIFAKLTKKLRNCQVMAEGILAKEIAPFFKGNGVVQDQISLTKTMLTMSQLSLNCNRHLLTQRGENIASSRENRMRHRTKTRMAVFLTTDLEKYCTNWRYQVIKPFARSLNRLLGFDHFFEWIHLRLADLTMYVGDPFNPPVDVATGDINDQPNDDIFIVSARGGIEGLCQKLWTMISISAINLAAARSNCRVACMVQGDNQVLAVTKEINADHTWDQATEELHQVSNIFFRELIAVNHGIGHNLKLRETVRSETFFVYSKRIFKDGRILSQILKNASKLVLISGDLSENIPASCGNISSTITRICENGAPKDYCFLLNYIMTLLEVQFECMFSVVGRHEPASYKELLGNLNLMSAYVLTPTQVGGLNNLQYSRLYARNIGDPVTAAFADLRRLISSGLIPARILYSILAREPGDGTWLTLCSDPYALNQPLCGDPGVLLKRHTQRVLFETCSNPLLAGVYSEDGDSEEMTLAQALLDQRMVHPRVAHAVMECTSIGRRKQIQGLIDTTNTIIKIALDRKPLSLRKLTKIVNYSGLHMEYFIKEIWNHRTPRDPYVNEETCSLTLANYCRTRSWSNLLAGRNIQGVTSPDVLEMVEGTILSVIGSCSSCESGDTQYTWFHLPSGVDLSSLMDRNPTTRVPYLGSKTQERRTASLAKIANMSPHVKAALRAASLVIWAYGDCEENWEVAHALASSRCNIDLEHLKLLSPLPTSGNLQHRLDDGITQTTFTPASLYRVASFIHISNDSQRLYEENSAKESNIIYQQIMLTGLGFMESLFPLGVDTVSEEVTLHLHTGTSCCIREVDLADPFPLLNIFPEMPGVRQNRFMYDATPLTVQERTVLDVKVYRAYELNLESYSTLDLMDVLASSTGKLIGQSIVSYDAETSIKNDAIVTYDNSRNWISEAQNCDVLKLLEYAALEIILDCGYQAYYLRIVGIQELILYMNDLFKNMPGLLLGNLAATISHPVILERLYSVGFIDYRQVPQLAHLDFVALAAEILSRALRRVLVQMQTGTPYNLLFPSTVDDDLSDRMFNMLARYNCLLCLIFGVGRDLPIIRNLTAEEKCQVMGKYLSMVIQLKNLNEAQAAMITQPQIITFPTNLYYMSRKSLNIIRERDDKHMILSCIFPDPVTGCFDLKMVDWSESSDRFLKEPLSFNFEFHLKSELSCLQYCGSAEGEAGRSSQRLSDDLSRYLFRGIGTSSTSWYKASNLLSNPDVRQSRGGDALYIAEGSGATMSLIEHYIPHRVIYYNSFFSNCMNPPQRHFGPAPVQFIESVPYKNIQAQVPCQDGFVQEFRVLWRENAAETDITRDQCVNFICQTVPPLSLSLVVCDLELDSSTNWEAVKSAYINIATVAAQCLKPGGVLVIKALYSRTREFSFMYALLWTMASRIVATSNGYSCRGDYECYLIVVKGDKCSQPSIQSAVVKVMELDRKRLTVIGRRDEENLLQLFLGQLAACQEVLRAPMSIIVKTLKSQPDEPLLAVGGQPVRPAMCELAYTGDDFNLSRLVANYLDTVLKTAIYYRDEQNLVETAFLLTPFNIHVQGKIKTLIQGTTRQLLEAHLIHISPDDLHMCQRMLSAILSGAIAFEDFITVKMYLSLTGIRKYILKKLGKVGLLDCFSSTSRVLLTRPEQKLYMKMLGNAMKGYYQR</sequence>
<keyword evidence="6 21" id="KW-0808">Transferase</keyword>
<dbReference type="NCBIfam" id="TIGR04198">
    <property type="entry name" value="paramyx_RNAcap"/>
    <property type="match status" value="1"/>
</dbReference>
<dbReference type="GeneID" id="37619987"/>
<evidence type="ECO:0000256" key="10">
    <source>
        <dbReference type="ARBA" id="ARBA00022801"/>
    </source>
</evidence>
<reference evidence="24 25" key="1">
    <citation type="submission" date="2017-01" db="EMBL/GenBank/DDBJ databases">
        <title>Novel clade of avian paramyxoviruses in Antarctic Penguins.</title>
        <authorList>
            <person name="Neira V."/>
            <person name="Barriga G."/>
            <person name="Verdugo C."/>
            <person name="Mor S."/>
            <person name="Ng T.F.F."/>
            <person name="Del Rio J J."/>
            <person name="Tapia R."/>
            <person name="Garcia V."/>
            <person name="Rodrigues P."/>
            <person name="Briceno C."/>
            <person name="Medina R."/>
            <person name="Gonzalez-Acuna D."/>
        </authorList>
    </citation>
    <scope>NUCLEOTIDE SEQUENCE [LARGE SCALE GENOMIC DNA]</scope>
    <source>
        <strain evidence="24">002</strain>
    </source>
</reference>
<keyword evidence="13 21" id="KW-0693">Viral RNA replication</keyword>
<evidence type="ECO:0000256" key="16">
    <source>
        <dbReference type="ARBA" id="ARBA00024494"/>
    </source>
</evidence>
<comment type="catalytic activity">
    <reaction evidence="16">
        <text>a 5'-end triphospho-adenylyl-adenylyl-cytidylyl-adenosine in mRNA + GDP + H(+) = a 5'-end (5'-triphosphoguanosine)-adenylyl-adenylyl-cytidylyl-adenosine in mRNA + diphosphate</text>
        <dbReference type="Rhea" id="RHEA:65436"/>
        <dbReference type="Rhea" id="RHEA-COMP:16797"/>
        <dbReference type="Rhea" id="RHEA-COMP:16799"/>
        <dbReference type="ChEBI" id="CHEBI:15378"/>
        <dbReference type="ChEBI" id="CHEBI:33019"/>
        <dbReference type="ChEBI" id="CHEBI:58189"/>
        <dbReference type="ChEBI" id="CHEBI:156484"/>
        <dbReference type="ChEBI" id="CHEBI:156503"/>
        <dbReference type="EC" id="2.7.7.88"/>
    </reaction>
</comment>
<evidence type="ECO:0000256" key="7">
    <source>
        <dbReference type="ARBA" id="ARBA00022691"/>
    </source>
</evidence>
<keyword evidence="15" id="KW-0511">Multifunctional enzyme</keyword>
<keyword evidence="21" id="KW-1035">Host cytoplasm</keyword>
<evidence type="ECO:0000259" key="22">
    <source>
        <dbReference type="PROSITE" id="PS50526"/>
    </source>
</evidence>
<keyword evidence="11 21" id="KW-0067">ATP-binding</keyword>
<dbReference type="EC" id="2.1.1.-" evidence="21"/>
<comment type="similarity">
    <text evidence="2 21">Belongs to the paramyxovirus L protein family.</text>
</comment>
<evidence type="ECO:0000256" key="13">
    <source>
        <dbReference type="ARBA" id="ARBA00022953"/>
    </source>
</evidence>
<feature type="domain" description="RdRp catalytic" evidence="22">
    <location>
        <begin position="642"/>
        <end position="826"/>
    </location>
</feature>
<dbReference type="GO" id="GO:0030430">
    <property type="term" value="C:host cell cytoplasm"/>
    <property type="evidence" value="ECO:0007669"/>
    <property type="project" value="UniProtKB-SubCell"/>
</dbReference>
<comment type="subcellular location">
    <subcellularLocation>
        <location evidence="21">Virion</location>
    </subcellularLocation>
    <subcellularLocation>
        <location evidence="21">Host cytoplasm</location>
    </subcellularLocation>
</comment>
<dbReference type="InterPro" id="IPR039736">
    <property type="entry name" value="L_poly_C"/>
</dbReference>
<evidence type="ECO:0000256" key="20">
    <source>
        <dbReference type="ARBA" id="ARBA00048548"/>
    </source>
</evidence>
<name>A0A1Y0KBV5_9MONO</name>
<keyword evidence="12 21" id="KW-0946">Virion</keyword>
<dbReference type="EC" id="2.7.7.48" evidence="21"/>
<dbReference type="RefSeq" id="YP_009508516.1">
    <property type="nucleotide sequence ID" value="NC_039018.1"/>
</dbReference>
<dbReference type="EMBL" id="KY452443">
    <property type="protein sequence ID" value="ARU83017.1"/>
    <property type="molecule type" value="Viral_cRNA"/>
</dbReference>
<dbReference type="InterPro" id="IPR025786">
    <property type="entry name" value="Mononega_L_MeTrfase"/>
</dbReference>
<evidence type="ECO:0000256" key="5">
    <source>
        <dbReference type="ARBA" id="ARBA00022664"/>
    </source>
</evidence>
<comment type="function">
    <text evidence="21">RNA-directed RNA polymerase that catalyzes the transcription of viral mRNAs, their capping and polyadenylation. The template is composed of the viral RNA tightly encapsidated by the nucleoprotein (N). The viral polymerase binds to the genomic RNA at the 3' leader promoter, and transcribes subsequently all viral mRNAs with a decreasing efficiency. The first gene is the most transcribed, and the last the least transcribed. The viral phosphoprotein acts as a processivity factor. Capping is concomitant with initiation of mRNA transcription. Indeed, a GDP polyribonucleotidyl transferase (PRNTase) adds the cap structure when the nascent RNA chain length has reached few nucleotides. Ribose 2'-O methylation of viral mRNA cap precedes and facilitates subsequent guanine-N-7 methylation, both activities being carried by the viral polymerase. Polyadenylation of mRNAs occur by a stuttering mechanism at a slipery stop site present at the end viral genes. After finishing transcription of a mRNA, the polymerase can resume transcription of the downstream gene.</text>
</comment>
<comment type="catalytic activity">
    <reaction evidence="19">
        <text>a 5'-end (5'-triphosphoguanosine)-adenylyl-adenylyl-cytidylyl-adenosine in mRNA + 2 S-adenosyl-L-methionine = a 5'-end (N(7)-methyl 5'-triphosphoguanosine)-(2'-O-methyladenylyl)-adenylyl-cytidylyl-adenosine in mRNA + 2 S-adenosyl-L-homocysteine + H(+)</text>
        <dbReference type="Rhea" id="RHEA:65376"/>
        <dbReference type="Rhea" id="RHEA-COMP:16797"/>
        <dbReference type="Rhea" id="RHEA-COMP:16798"/>
        <dbReference type="ChEBI" id="CHEBI:15378"/>
        <dbReference type="ChEBI" id="CHEBI:57856"/>
        <dbReference type="ChEBI" id="CHEBI:59789"/>
        <dbReference type="ChEBI" id="CHEBI:156483"/>
        <dbReference type="ChEBI" id="CHEBI:156484"/>
        <dbReference type="EC" id="2.1.1.375"/>
    </reaction>
</comment>
<dbReference type="InterPro" id="IPR014023">
    <property type="entry name" value="Mononeg_RNA_pol_cat"/>
</dbReference>
<keyword evidence="10" id="KW-0378">Hydrolase</keyword>
<comment type="catalytic activity">
    <reaction evidence="20 21">
        <text>GTP + H2O = GDP + phosphate + H(+)</text>
        <dbReference type="Rhea" id="RHEA:19669"/>
        <dbReference type="ChEBI" id="CHEBI:15377"/>
        <dbReference type="ChEBI" id="CHEBI:15378"/>
        <dbReference type="ChEBI" id="CHEBI:37565"/>
        <dbReference type="ChEBI" id="CHEBI:43474"/>
        <dbReference type="ChEBI" id="CHEBI:58189"/>
    </reaction>
</comment>
<evidence type="ECO:0000256" key="19">
    <source>
        <dbReference type="ARBA" id="ARBA00047370"/>
    </source>
</evidence>
<evidence type="ECO:0000313" key="25">
    <source>
        <dbReference type="Proteomes" id="UP000240817"/>
    </source>
</evidence>
<dbReference type="KEGG" id="vg:37619987"/>
<evidence type="ECO:0000256" key="8">
    <source>
        <dbReference type="ARBA" id="ARBA00022695"/>
    </source>
</evidence>
<accession>A0A1Y0KBV5</accession>
<dbReference type="PROSITE" id="PS51590">
    <property type="entry name" value="SAM_MT_MNV_L"/>
    <property type="match status" value="1"/>
</dbReference>
<evidence type="ECO:0000256" key="4">
    <source>
        <dbReference type="ARBA" id="ARBA00022603"/>
    </source>
</evidence>
<evidence type="ECO:0000256" key="18">
    <source>
        <dbReference type="ARBA" id="ARBA00047332"/>
    </source>
</evidence>
<keyword evidence="8 21" id="KW-0548">Nucleotidyltransferase</keyword>
<keyword evidence="3 21" id="KW-0696">RNA-directed RNA polymerase</keyword>
<dbReference type="GO" id="GO:0004482">
    <property type="term" value="F:mRNA 5'-cap (guanine-N7-)-methyltransferase activity"/>
    <property type="evidence" value="ECO:0007669"/>
    <property type="project" value="InterPro"/>
</dbReference>
<evidence type="ECO:0000256" key="21">
    <source>
        <dbReference type="PIRNR" id="PIRNR000830"/>
    </source>
</evidence>
<evidence type="ECO:0000313" key="24">
    <source>
        <dbReference type="EMBL" id="ARU83017.1"/>
    </source>
</evidence>
<evidence type="ECO:0000256" key="14">
    <source>
        <dbReference type="ARBA" id="ARBA00023042"/>
    </source>
</evidence>
<keyword evidence="14 21" id="KW-0506">mRNA capping</keyword>
<dbReference type="GO" id="GO:0044423">
    <property type="term" value="C:virion component"/>
    <property type="evidence" value="ECO:0007669"/>
    <property type="project" value="UniProtKB-KW"/>
</dbReference>
<dbReference type="Pfam" id="PF00946">
    <property type="entry name" value="Mononeg_RNA_pol"/>
    <property type="match status" value="1"/>
</dbReference>
<dbReference type="Pfam" id="PF14318">
    <property type="entry name" value="Mononeg_mRNAcap"/>
    <property type="match status" value="1"/>
</dbReference>
<keyword evidence="9 21" id="KW-0547">Nucleotide-binding</keyword>
<keyword evidence="4 21" id="KW-0489">Methyltransferase</keyword>
<evidence type="ECO:0000256" key="9">
    <source>
        <dbReference type="ARBA" id="ARBA00022741"/>
    </source>
</evidence>
<evidence type="ECO:0000256" key="11">
    <source>
        <dbReference type="ARBA" id="ARBA00022840"/>
    </source>
</evidence>
<protein>
    <recommendedName>
        <fullName evidence="21">RNA-directed RNA polymerase L</fullName>
        <shortName evidence="21">Protein L</shortName>
    </recommendedName>
    <alternativeName>
        <fullName evidence="21">Large structural protein</fullName>
    </alternativeName>
    <alternativeName>
        <fullName evidence="21">Replicase</fullName>
    </alternativeName>
    <alternativeName>
        <fullName evidence="21">Transcriptase</fullName>
    </alternativeName>
    <domain>
        <recommendedName>
            <fullName evidence="21">RNA-directed RNA polymerase</fullName>
            <ecNumber evidence="21">2.7.7.48</ecNumber>
        </recommendedName>
    </domain>
    <domain>
        <recommendedName>
            <fullName evidence="21">GTP phosphohydrolase</fullName>
            <ecNumber evidence="21">3.6.1.-</ecNumber>
        </recommendedName>
    </domain>
    <domain>
        <recommendedName>
            <fullName evidence="21">GDP polyribonucleotidyltransferase</fullName>
            <ecNumber evidence="21">2.7.7.88</ecNumber>
        </recommendedName>
        <alternativeName>
            <fullName evidence="21">PRNTase</fullName>
        </alternativeName>
    </domain>
    <domain>
        <recommendedName>
            <fullName evidence="21">mRNA (nucleoside-2'-O-)-methyltransferase</fullName>
            <shortName evidence="21">N1-2'-O-MTase</shortName>
            <ecNumber evidence="21">2.1.1.-</ecNumber>
        </recommendedName>
    </domain>
    <domain>
        <recommendedName>
            <fullName evidence="21">mRNA (guanine-N(7)-)-methyltransferase</fullName>
            <shortName evidence="21">G-N7-MTase</shortName>
        </recommendedName>
    </domain>
</protein>
<evidence type="ECO:0000256" key="2">
    <source>
        <dbReference type="ARBA" id="ARBA00007934"/>
    </source>
</evidence>
<organism evidence="24 25">
    <name type="scientific">Antarctic penguin virus B</name>
    <dbReference type="NCBI Taxonomy" id="2006073"/>
    <lineage>
        <taxon>Viruses</taxon>
        <taxon>Riboviria</taxon>
        <taxon>Orthornavirae</taxon>
        <taxon>Negarnaviricota</taxon>
        <taxon>Haploviricotina</taxon>
        <taxon>Monjiviricetes</taxon>
        <taxon>Mononegavirales</taxon>
        <taxon>Paramyxoviridae</taxon>
        <taxon>Avulavirinae</taxon>
        <taxon>Orthoavulavirus</taxon>
        <taxon>Orthoavulavirus kopaiticense</taxon>
        <taxon>Avian orthoavulavirus 18</taxon>
    </lineage>
</organism>
<dbReference type="EC" id="3.6.1.-" evidence="21"/>